<dbReference type="PANTHER" id="PTHR48095:SF2">
    <property type="entry name" value="BIOTIN CARBOXYLASE, CHLOROPLASTIC"/>
    <property type="match status" value="1"/>
</dbReference>
<dbReference type="InterPro" id="IPR011761">
    <property type="entry name" value="ATP-grasp"/>
</dbReference>
<dbReference type="InterPro" id="IPR011764">
    <property type="entry name" value="Biotin_carboxylation_dom"/>
</dbReference>
<reference evidence="9 10" key="1">
    <citation type="journal article" date="2014" name="Antonie Van Leeuwenhoek">
        <title>Oenococcus alcoholitolerans sp. nov., a lactic acid bacteria isolated from cachaca and ethanol fermentation processes.</title>
        <authorList>
            <person name="Badotti F."/>
            <person name="Moreira A.P."/>
            <person name="Tonon L.A."/>
            <person name="de Lucena B.T."/>
            <person name="Gomes Fde C."/>
            <person name="Kruger R."/>
            <person name="Thompson C.C."/>
            <person name="de Morais M.A.Jr."/>
            <person name="Rosa C.A."/>
            <person name="Thompson F.L."/>
        </authorList>
    </citation>
    <scope>NUCLEOTIDE SEQUENCE [LARGE SCALE GENOMIC DNA]</scope>
    <source>
        <strain evidence="9 10">UFRJ-M7.2.18</strain>
    </source>
</reference>
<dbReference type="Pfam" id="PF02785">
    <property type="entry name" value="Biotin_carb_C"/>
    <property type="match status" value="1"/>
</dbReference>
<keyword evidence="10" id="KW-1185">Reference proteome</keyword>
<accession>A0ABR4XP18</accession>
<evidence type="ECO:0000259" key="8">
    <source>
        <dbReference type="PROSITE" id="PS50979"/>
    </source>
</evidence>
<dbReference type="InterPro" id="IPR005479">
    <property type="entry name" value="CPAse_ATP-bd"/>
</dbReference>
<evidence type="ECO:0000256" key="5">
    <source>
        <dbReference type="ARBA" id="ARBA00048600"/>
    </source>
</evidence>
<dbReference type="PANTHER" id="PTHR48095">
    <property type="entry name" value="PYRUVATE CARBOXYLASE SUBUNIT A"/>
    <property type="match status" value="1"/>
</dbReference>
<keyword evidence="3 6" id="KW-0547">Nucleotide-binding</keyword>
<dbReference type="SMART" id="SM00878">
    <property type="entry name" value="Biotin_carb_C"/>
    <property type="match status" value="1"/>
</dbReference>
<dbReference type="InterPro" id="IPR011054">
    <property type="entry name" value="Rudment_hybrid_motif"/>
</dbReference>
<evidence type="ECO:0000313" key="9">
    <source>
        <dbReference type="EMBL" id="KGO23565.1"/>
    </source>
</evidence>
<evidence type="ECO:0000256" key="4">
    <source>
        <dbReference type="ARBA" id="ARBA00022840"/>
    </source>
</evidence>
<dbReference type="InterPro" id="IPR051602">
    <property type="entry name" value="ACC_Biotin_Carboxylase"/>
</dbReference>
<organism evidence="9 10">
    <name type="scientific">Oenococcus alcoholitolerans</name>
    <dbReference type="NCBI Taxonomy" id="931074"/>
    <lineage>
        <taxon>Bacteria</taxon>
        <taxon>Bacillati</taxon>
        <taxon>Bacillota</taxon>
        <taxon>Bacilli</taxon>
        <taxon>Lactobacillales</taxon>
        <taxon>Lactobacillaceae</taxon>
        <taxon>Oenococcus</taxon>
    </lineage>
</organism>
<dbReference type="PROSITE" id="PS50975">
    <property type="entry name" value="ATP_GRASP"/>
    <property type="match status" value="1"/>
</dbReference>
<evidence type="ECO:0000256" key="2">
    <source>
        <dbReference type="ARBA" id="ARBA00022598"/>
    </source>
</evidence>
<gene>
    <name evidence="9" type="ORF">Q757_08745</name>
</gene>
<comment type="catalytic activity">
    <reaction evidence="5">
        <text>N(6)-biotinyl-L-lysyl-[protein] + hydrogencarbonate + ATP = N(6)-carboxybiotinyl-L-lysyl-[protein] + ADP + phosphate + H(+)</text>
        <dbReference type="Rhea" id="RHEA:13501"/>
        <dbReference type="Rhea" id="RHEA-COMP:10505"/>
        <dbReference type="Rhea" id="RHEA-COMP:10506"/>
        <dbReference type="ChEBI" id="CHEBI:15378"/>
        <dbReference type="ChEBI" id="CHEBI:17544"/>
        <dbReference type="ChEBI" id="CHEBI:30616"/>
        <dbReference type="ChEBI" id="CHEBI:43474"/>
        <dbReference type="ChEBI" id="CHEBI:83144"/>
        <dbReference type="ChEBI" id="CHEBI:83145"/>
        <dbReference type="ChEBI" id="CHEBI:456216"/>
        <dbReference type="EC" id="6.3.4.14"/>
    </reaction>
</comment>
<keyword evidence="2" id="KW-0436">Ligase</keyword>
<comment type="caution">
    <text evidence="9">The sequence shown here is derived from an EMBL/GenBank/DDBJ whole genome shotgun (WGS) entry which is preliminary data.</text>
</comment>
<evidence type="ECO:0000259" key="7">
    <source>
        <dbReference type="PROSITE" id="PS50975"/>
    </source>
</evidence>
<dbReference type="Gene3D" id="3.30.470.20">
    <property type="entry name" value="ATP-grasp fold, B domain"/>
    <property type="match status" value="1"/>
</dbReference>
<dbReference type="Proteomes" id="UP000030023">
    <property type="component" value="Unassembled WGS sequence"/>
</dbReference>
<evidence type="ECO:0000313" key="10">
    <source>
        <dbReference type="Proteomes" id="UP000030023"/>
    </source>
</evidence>
<proteinExistence type="predicted"/>
<dbReference type="PROSITE" id="PS00867">
    <property type="entry name" value="CPSASE_2"/>
    <property type="match status" value="1"/>
</dbReference>
<dbReference type="PROSITE" id="PS50979">
    <property type="entry name" value="BC"/>
    <property type="match status" value="1"/>
</dbReference>
<feature type="domain" description="ATP-grasp" evidence="7">
    <location>
        <begin position="3"/>
        <end position="63"/>
    </location>
</feature>
<protein>
    <recommendedName>
        <fullName evidence="1">biotin carboxylase</fullName>
        <ecNumber evidence="1">6.3.4.14</ecNumber>
    </recommendedName>
</protein>
<dbReference type="SUPFAM" id="SSF51246">
    <property type="entry name" value="Rudiment single hybrid motif"/>
    <property type="match status" value="1"/>
</dbReference>
<dbReference type="EMBL" id="AXCV01000502">
    <property type="protein sequence ID" value="KGO23565.1"/>
    <property type="molecule type" value="Genomic_DNA"/>
</dbReference>
<evidence type="ECO:0000256" key="3">
    <source>
        <dbReference type="ARBA" id="ARBA00022741"/>
    </source>
</evidence>
<dbReference type="SUPFAM" id="SSF56059">
    <property type="entry name" value="Glutathione synthetase ATP-binding domain-like"/>
    <property type="match status" value="1"/>
</dbReference>
<feature type="domain" description="Biotin carboxylation" evidence="8">
    <location>
        <begin position="1"/>
        <end position="185"/>
    </location>
</feature>
<keyword evidence="4 6" id="KW-0067">ATP-binding</keyword>
<dbReference type="Pfam" id="PF02786">
    <property type="entry name" value="CPSase_L_D2"/>
    <property type="match status" value="1"/>
</dbReference>
<dbReference type="InterPro" id="IPR005482">
    <property type="entry name" value="Biotin_COase_C"/>
</dbReference>
<sequence>MFDISVKAAESIGYVGVGTMEFLYQGPSNFYFMEMNTRLQVEHPVSELTSNHNLVELQLMIANGQRIDYLFKKKSAVENFALECRINALTAGKITSLHLPGGNGIRVDDALYQGYLVPPYYDSMIAKIIAYGKSRSSTIKKMQAALDETVIGGISTNLDFLAQLLREEDYLKNNTDINWLDRLSR</sequence>
<name>A0ABR4XP18_9LACO</name>
<evidence type="ECO:0000256" key="6">
    <source>
        <dbReference type="PROSITE-ProRule" id="PRU00409"/>
    </source>
</evidence>
<evidence type="ECO:0000256" key="1">
    <source>
        <dbReference type="ARBA" id="ARBA00013263"/>
    </source>
</evidence>
<dbReference type="EC" id="6.3.4.14" evidence="1"/>